<dbReference type="Proteomes" id="UP000762676">
    <property type="component" value="Unassembled WGS sequence"/>
</dbReference>
<feature type="compositionally biased region" description="Polar residues" evidence="5">
    <location>
        <begin position="125"/>
        <end position="140"/>
    </location>
</feature>
<feature type="region of interest" description="Disordered" evidence="5">
    <location>
        <begin position="1342"/>
        <end position="1393"/>
    </location>
</feature>
<feature type="compositionally biased region" description="Polar residues" evidence="5">
    <location>
        <begin position="99"/>
        <end position="109"/>
    </location>
</feature>
<feature type="compositionally biased region" description="Polar residues" evidence="5">
    <location>
        <begin position="800"/>
        <end position="809"/>
    </location>
</feature>
<feature type="region of interest" description="Disordered" evidence="5">
    <location>
        <begin position="841"/>
        <end position="893"/>
    </location>
</feature>
<reference evidence="8 9" key="1">
    <citation type="journal article" date="2021" name="Elife">
        <title>Chloroplast acquisition without the gene transfer in kleptoplastic sea slugs, Plakobranchus ocellatus.</title>
        <authorList>
            <person name="Maeda T."/>
            <person name="Takahashi S."/>
            <person name="Yoshida T."/>
            <person name="Shimamura S."/>
            <person name="Takaki Y."/>
            <person name="Nagai Y."/>
            <person name="Toyoda A."/>
            <person name="Suzuki Y."/>
            <person name="Arimoto A."/>
            <person name="Ishii H."/>
            <person name="Satoh N."/>
            <person name="Nishiyama T."/>
            <person name="Hasebe M."/>
            <person name="Maruyama T."/>
            <person name="Minagawa J."/>
            <person name="Obokata J."/>
            <person name="Shigenobu S."/>
        </authorList>
    </citation>
    <scope>NUCLEOTIDE SEQUENCE [LARGE SCALE GENOMIC DNA]</scope>
</reference>
<feature type="region of interest" description="Disordered" evidence="5">
    <location>
        <begin position="315"/>
        <end position="337"/>
    </location>
</feature>
<evidence type="ECO:0000256" key="4">
    <source>
        <dbReference type="ARBA" id="ARBA00022840"/>
    </source>
</evidence>
<dbReference type="GO" id="GO:0004386">
    <property type="term" value="F:helicase activity"/>
    <property type="evidence" value="ECO:0007669"/>
    <property type="project" value="UniProtKB-KW"/>
</dbReference>
<gene>
    <name evidence="8" type="ORF">ElyMa_003120000</name>
</gene>
<dbReference type="GO" id="GO:0001147">
    <property type="term" value="F:transcription termination site sequence-specific DNA binding"/>
    <property type="evidence" value="ECO:0007669"/>
    <property type="project" value="TreeGrafter"/>
</dbReference>
<feature type="region of interest" description="Disordered" evidence="5">
    <location>
        <begin position="1423"/>
        <end position="1498"/>
    </location>
</feature>
<feature type="compositionally biased region" description="Basic and acidic residues" evidence="5">
    <location>
        <begin position="1129"/>
        <end position="1144"/>
    </location>
</feature>
<dbReference type="GO" id="GO:0006369">
    <property type="term" value="P:termination of RNA polymerase II transcription"/>
    <property type="evidence" value="ECO:0007669"/>
    <property type="project" value="TreeGrafter"/>
</dbReference>
<accession>A0AAV4IQF5</accession>
<evidence type="ECO:0000259" key="6">
    <source>
        <dbReference type="Pfam" id="PF13086"/>
    </source>
</evidence>
<feature type="compositionally biased region" description="Basic and acidic residues" evidence="5">
    <location>
        <begin position="1378"/>
        <end position="1390"/>
    </location>
</feature>
<keyword evidence="9" id="KW-1185">Reference proteome</keyword>
<feature type="region of interest" description="Disordered" evidence="5">
    <location>
        <begin position="962"/>
        <end position="1001"/>
    </location>
</feature>
<feature type="compositionally biased region" description="Basic and acidic residues" evidence="5">
    <location>
        <begin position="923"/>
        <end position="942"/>
    </location>
</feature>
<feature type="compositionally biased region" description="Acidic residues" evidence="5">
    <location>
        <begin position="1171"/>
        <end position="1183"/>
    </location>
</feature>
<feature type="region of interest" description="Disordered" evidence="5">
    <location>
        <begin position="1864"/>
        <end position="1893"/>
    </location>
</feature>
<keyword evidence="2" id="KW-0378">Hydrolase</keyword>
<keyword evidence="1" id="KW-0547">Nucleotide-binding</keyword>
<dbReference type="GO" id="GO:0016787">
    <property type="term" value="F:hydrolase activity"/>
    <property type="evidence" value="ECO:0007669"/>
    <property type="project" value="UniProtKB-KW"/>
</dbReference>
<feature type="compositionally biased region" description="Polar residues" evidence="5">
    <location>
        <begin position="1440"/>
        <end position="1458"/>
    </location>
</feature>
<proteinExistence type="predicted"/>
<dbReference type="FunFam" id="3.40.50.300:FF:000326">
    <property type="entry name" value="P-loop containing nucleoside triphosphate hydrolase"/>
    <property type="match status" value="1"/>
</dbReference>
<dbReference type="PANTHER" id="PTHR10887:SF495">
    <property type="entry name" value="HELICASE SENATAXIN ISOFORM X1-RELATED"/>
    <property type="match status" value="1"/>
</dbReference>
<evidence type="ECO:0000313" key="8">
    <source>
        <dbReference type="EMBL" id="GFS12779.1"/>
    </source>
</evidence>
<feature type="compositionally biased region" description="Basic and acidic residues" evidence="5">
    <location>
        <begin position="1022"/>
        <end position="1038"/>
    </location>
</feature>
<feature type="compositionally biased region" description="Polar residues" evidence="5">
    <location>
        <begin position="1276"/>
        <end position="1286"/>
    </location>
</feature>
<feature type="compositionally biased region" description="Low complexity" evidence="5">
    <location>
        <begin position="1345"/>
        <end position="1363"/>
    </location>
</feature>
<feature type="compositionally biased region" description="Acidic residues" evidence="5">
    <location>
        <begin position="1"/>
        <end position="10"/>
    </location>
</feature>
<feature type="region of interest" description="Disordered" evidence="5">
    <location>
        <begin position="1077"/>
        <end position="1217"/>
    </location>
</feature>
<dbReference type="InterPro" id="IPR041677">
    <property type="entry name" value="DNA2/NAM7_AAA_11"/>
</dbReference>
<name>A0AAV4IQF5_9GAST</name>
<feature type="compositionally biased region" description="Acidic residues" evidence="5">
    <location>
        <begin position="1100"/>
        <end position="1111"/>
    </location>
</feature>
<feature type="compositionally biased region" description="Basic and acidic residues" evidence="5">
    <location>
        <begin position="1423"/>
        <end position="1435"/>
    </location>
</feature>
<dbReference type="SUPFAM" id="SSF52540">
    <property type="entry name" value="P-loop containing nucleoside triphosphate hydrolases"/>
    <property type="match status" value="1"/>
</dbReference>
<evidence type="ECO:0000256" key="5">
    <source>
        <dbReference type="SAM" id="MobiDB-lite"/>
    </source>
</evidence>
<feature type="compositionally biased region" description="Polar residues" evidence="5">
    <location>
        <begin position="1113"/>
        <end position="1128"/>
    </location>
</feature>
<feature type="region of interest" description="Disordered" evidence="5">
    <location>
        <begin position="26"/>
        <end position="46"/>
    </location>
</feature>
<feature type="compositionally biased region" description="Polar residues" evidence="5">
    <location>
        <begin position="967"/>
        <end position="979"/>
    </location>
</feature>
<keyword evidence="3" id="KW-0347">Helicase</keyword>
<feature type="region of interest" description="Disordered" evidence="5">
    <location>
        <begin position="923"/>
        <end position="945"/>
    </location>
</feature>
<feature type="compositionally biased region" description="Basic and acidic residues" evidence="5">
    <location>
        <begin position="110"/>
        <end position="121"/>
    </location>
</feature>
<feature type="compositionally biased region" description="Polar residues" evidence="5">
    <location>
        <begin position="1466"/>
        <end position="1476"/>
    </location>
</feature>
<dbReference type="InterPro" id="IPR047187">
    <property type="entry name" value="SF1_C_Upf1"/>
</dbReference>
<evidence type="ECO:0000256" key="3">
    <source>
        <dbReference type="ARBA" id="ARBA00022806"/>
    </source>
</evidence>
<dbReference type="GO" id="GO:0005694">
    <property type="term" value="C:chromosome"/>
    <property type="evidence" value="ECO:0007669"/>
    <property type="project" value="UniProtKB-ARBA"/>
</dbReference>
<feature type="compositionally biased region" description="Polar residues" evidence="5">
    <location>
        <begin position="1515"/>
        <end position="1533"/>
    </location>
</feature>
<feature type="domain" description="DNA2/NAM7 helicase-like C-terminal" evidence="7">
    <location>
        <begin position="2366"/>
        <end position="2577"/>
    </location>
</feature>
<organism evidence="8 9">
    <name type="scientific">Elysia marginata</name>
    <dbReference type="NCBI Taxonomy" id="1093978"/>
    <lineage>
        <taxon>Eukaryota</taxon>
        <taxon>Metazoa</taxon>
        <taxon>Spiralia</taxon>
        <taxon>Lophotrochozoa</taxon>
        <taxon>Mollusca</taxon>
        <taxon>Gastropoda</taxon>
        <taxon>Heterobranchia</taxon>
        <taxon>Euthyneura</taxon>
        <taxon>Panpulmonata</taxon>
        <taxon>Sacoglossa</taxon>
        <taxon>Placobranchoidea</taxon>
        <taxon>Plakobranchidae</taxon>
        <taxon>Elysia</taxon>
    </lineage>
</organism>
<feature type="region of interest" description="Disordered" evidence="5">
    <location>
        <begin position="1"/>
        <end position="20"/>
    </location>
</feature>
<feature type="compositionally biased region" description="Basic and acidic residues" evidence="5">
    <location>
        <begin position="1554"/>
        <end position="1564"/>
    </location>
</feature>
<dbReference type="EMBL" id="BMAT01006446">
    <property type="protein sequence ID" value="GFS12779.1"/>
    <property type="molecule type" value="Genomic_DNA"/>
</dbReference>
<dbReference type="CDD" id="cd18808">
    <property type="entry name" value="SF1_C_Upf1"/>
    <property type="match status" value="1"/>
</dbReference>
<feature type="compositionally biased region" description="Polar residues" evidence="5">
    <location>
        <begin position="1187"/>
        <end position="1197"/>
    </location>
</feature>
<dbReference type="GO" id="GO:0016604">
    <property type="term" value="C:nuclear body"/>
    <property type="evidence" value="ECO:0007669"/>
    <property type="project" value="TreeGrafter"/>
</dbReference>
<feature type="region of interest" description="Disordered" evidence="5">
    <location>
        <begin position="175"/>
        <end position="198"/>
    </location>
</feature>
<dbReference type="Gene3D" id="3.40.50.300">
    <property type="entry name" value="P-loop containing nucleotide triphosphate hydrolases"/>
    <property type="match status" value="2"/>
</dbReference>
<evidence type="ECO:0000313" key="9">
    <source>
        <dbReference type="Proteomes" id="UP000762676"/>
    </source>
</evidence>
<dbReference type="Pfam" id="PF13087">
    <property type="entry name" value="AAA_12"/>
    <property type="match status" value="1"/>
</dbReference>
<feature type="region of interest" description="Disordered" evidence="5">
    <location>
        <begin position="1022"/>
        <end position="1063"/>
    </location>
</feature>
<feature type="region of interest" description="Disordered" evidence="5">
    <location>
        <begin position="1276"/>
        <end position="1308"/>
    </location>
</feature>
<feature type="region of interest" description="Disordered" evidence="5">
    <location>
        <begin position="623"/>
        <end position="828"/>
    </location>
</feature>
<feature type="region of interest" description="Disordered" evidence="5">
    <location>
        <begin position="1792"/>
        <end position="1829"/>
    </location>
</feature>
<feature type="region of interest" description="Disordered" evidence="5">
    <location>
        <begin position="1510"/>
        <end position="1564"/>
    </location>
</feature>
<feature type="compositionally biased region" description="Polar residues" evidence="5">
    <location>
        <begin position="1542"/>
        <end position="1552"/>
    </location>
</feature>
<feature type="region of interest" description="Disordered" evidence="5">
    <location>
        <begin position="1591"/>
        <end position="1751"/>
    </location>
</feature>
<evidence type="ECO:0000256" key="2">
    <source>
        <dbReference type="ARBA" id="ARBA00022801"/>
    </source>
</evidence>
<dbReference type="InterPro" id="IPR041679">
    <property type="entry name" value="DNA2/NAM7-like_C"/>
</dbReference>
<evidence type="ECO:0000256" key="1">
    <source>
        <dbReference type="ARBA" id="ARBA00022741"/>
    </source>
</evidence>
<dbReference type="Pfam" id="PF13086">
    <property type="entry name" value="AAA_11"/>
    <property type="match status" value="1"/>
</dbReference>
<dbReference type="GO" id="GO:0005524">
    <property type="term" value="F:ATP binding"/>
    <property type="evidence" value="ECO:0007669"/>
    <property type="project" value="UniProtKB-KW"/>
</dbReference>
<dbReference type="InterPro" id="IPR027417">
    <property type="entry name" value="P-loop_NTPase"/>
</dbReference>
<sequence length="2620" mass="291655">MADLRDDDLPDLCVPDTQDPELISISSESDTEEKVLQPSTQPDQDVVLETDSVHSDTDDLFFSPVKLQQTSGGDRLSCNINSSIPKFQGFEQKSKTKRLQPSSIFSSNHQPERTGVKDPDKPALSNDQVQHPGTSITNDQCLPKFGSIRDSSNARSFQKIAPASASESVLNVNNNEASNPELPVEHCDSSSDEESNNSFSVLSQFSTKKTKGNVDKKVCDWLTSETISYGMKEPSTPIVSASSSRGQVQQIMQDKISPVFSRRSLNKSNQGTVSSHALPSSPLFSEPIADSHSNTQNENLNAALALLDKDLEKNPSKENVAPLNETGDTPAPPDPVSFNAINSREPELQTQKDSESAFTVSICNKPQGCDNTAIVKTELTEGDDGDEERNGASVGYQEKDDGSLYVFDSEDEEFYLSQMVQHGSLESEDLNNGGSEEENGWEEDDIWLAGVDCEDMGDIGGEINQYDLPTQEDDIWLAGIDCDDVGDTGGEINQYDLPTQEDNSFRNENGLMTNETVDDNQSLVMTNEDDNQSVVIKTASNNTSIVMESAAEVVDDRFKKKEESPKTKYSQVTSKVGSKYYTSESDISVGQTALCNKNKQNGCSDDQSLSTEDVFNAPTQVDVAVSDSDDTEPYLAPTLNDDDEWCQDGHASKIPKQKIDEGTTCDDFDPYEISTQEIVYDPDDDDPFCVQTMASELPQDASTARKMKFNKGKAREESADVENISSHNNYDENDDEDDEDSDDPYNASTQVICYDSDDSDPFCAPTLAFEGPPDVNSGLNMTPTTRPKKRKSRTSQKSSINRGSINRGHTSPCDEDSDDDPYNASTQVICYDSEDSDPFCTPTLAFEGPPDVNSGLNMTPRVTKRKKSSSNHESPARRAPLLMTSSSSDDESLMYDQHTQIEVAESVDENDPYLQQTQVMVEGRAKDEHSNCQTSKDDDRQHNFNSKLPLFLSKGAKRKIKVATGRINGNSDGSHQPPNENDIGYNYDGDTSSTDESGDDCHRQDLIFSKAKRLRTVRVDSKVSKEIDHAGSEKEEVHKHKQHSGIASNKKLDDNQDAISSNSKPVGEAYFQLTQETVSVDRTPVDGLTAFSTNVGGDGGSDDDDDNDDSDISMLTTQVPQVKSNTQENKPEHVKTQVDSKGDKDNDDDDGDVFMLPTQVLLESNRKENELDNNDDNGDENDDAYFQPTQIINNELSSNEKEVDYEQPSACRIDGEGQPENKVEMVYSEDEAYNQQTQVFCPALSKKIVEYGQQDLIQNKNKENEENLRVGRVMNVDSNSDNQAAQITDKVTPPRPVNDIHDQSETCVEEPCGPVKQMLETRTHQGKRLGNCKTGQDIVFGETQSNVSGSNKSSGNGISFSSSLKAPSPQAGGAAFSENEKDMNSLDDGSRLSGIIDRLKRKLKIKEEGKKDSYMKERIKVDAKSRVDGRKEHKWMSAVPTKTSLQTNKQQAFSSGSRTGKKGLKRSNSSIEQVVTSKRSRKERSKSSDSSVGLNDKIKAARLIMERRGMPPQRSHAQGPSYGHNSNNINNDPHSLKHTAVANKTSNNSNSHPKQKEFVKHTDKQGHSLKFLGHANVENLSSFREIQPEGQPLEGLSEKGHFVQPFTEKTNKSKWQPAHEKDKTVKPTSHEKDKTVKPSSHEKDKTVKPTSHEKDKTVKPTSHEKDKTVKPSSHEKDKTVKPSSHEKDKTVKPTSHEKDKTVKPSSHKKDKTLKPTSHEKDKTLQPTSHEKVKTLKPTSHEKGKTLQPSAHSEKLPAVISTHQVNHIAASRNLGVDEPGKFSVMKKTSHTATSQESLTVKPSHITPAPSSTNLNGHQHGILKRPGKADQPYPILVKPGVIPTTVKKTITINESRNKVMTFIPPANISGMMRDPAQRHQSPRPHVAPSKGQLLQSSNYRTDMIKSLLRWNPGWLDEQANSRDPPPILGDNKTDWERLEGLRLYYRSPREYAEITSHLLKLEIWQAIFNNWRSEVKNRPASDVSKVLHLRHLQSLNPTMSNESEICTYRMEGYCTVQGFFLNSGDVLMLKAENENAKNRDGNILRQFAYVKGFHKIDSHRLGTDTRKVVVSQRVVTAFNITLETKHRLVAASKGSLTAVKLCSVVSDERQMDVLSSVQHNGFLGKLVADPRQHKTIYYHQYVADTPHPASAYKKRICLATPSNAAVDELAQRIITFSQKLQRAGKQKIKMVRFGRGSIDFNIRRYSLKNLTEERALIVAEKNADESVRTEIRGLKEKMKDLESRIQNPGSSEIQRTSMKVEQGKLQKKLKSLQVKPSYQDYCTAERQVLQESHVVCGTLNSFGQPCPTLSRLDGGKPFGCIIIDEATQAKEVECLIPLQFKCEKLVLVGDPKQLQPTVLSHKAQEKQLDRSLFTRLLECLTMSPGHGDGQTTVSPVLSLRRQYRMADAILQFPNEAFYEGKLFTDEAVEEKRKSNPYKLEQYLVFDIKDSSEKEGIHAESMSLSNPVEADCVRDLCELVNSSIRKAADRQNRSACQERIGVISPYRGQKKEIERQLQNRDLRRIAVETVDAFQGQEKDVIIMSCVRAQSSQSTVGFLAEKERMNVSLTRAKLALYILGNFNTLRSDPLWKALYEHAKTKGRLVQVQTARDFLRIAEGKVKTS</sequence>
<evidence type="ECO:0000259" key="7">
    <source>
        <dbReference type="Pfam" id="PF13087"/>
    </source>
</evidence>
<comment type="caution">
    <text evidence="8">The sequence shown here is derived from an EMBL/GenBank/DDBJ whole genome shotgun (WGS) entry which is preliminary data.</text>
</comment>
<dbReference type="PANTHER" id="PTHR10887">
    <property type="entry name" value="DNA2/NAM7 HELICASE FAMILY"/>
    <property type="match status" value="1"/>
</dbReference>
<feature type="region of interest" description="Disordered" evidence="5">
    <location>
        <begin position="87"/>
        <end position="148"/>
    </location>
</feature>
<keyword evidence="4" id="KW-0067">ATP-binding</keyword>
<protein>
    <submittedName>
        <fullName evidence="8">Regulator of nonsense transcripts 1 homolog</fullName>
    </submittedName>
</protein>
<feature type="compositionally biased region" description="Acidic residues" evidence="5">
    <location>
        <begin position="731"/>
        <end position="743"/>
    </location>
</feature>
<feature type="domain" description="DNA2/NAM7 helicase helicase" evidence="6">
    <location>
        <begin position="2138"/>
        <end position="2358"/>
    </location>
</feature>
<feature type="compositionally biased region" description="Basic and acidic residues" evidence="5">
    <location>
        <begin position="1712"/>
        <end position="1744"/>
    </location>
</feature>
<feature type="compositionally biased region" description="Basic and acidic residues" evidence="5">
    <location>
        <begin position="1617"/>
        <end position="1702"/>
    </location>
</feature>
<dbReference type="InterPro" id="IPR045055">
    <property type="entry name" value="DNA2/NAM7-like"/>
</dbReference>